<evidence type="ECO:0000259" key="1">
    <source>
        <dbReference type="SMART" id="SM00343"/>
    </source>
</evidence>
<keyword evidence="2" id="KW-1185">Reference proteome</keyword>
<feature type="domain" description="CCHC-type" evidence="1">
    <location>
        <begin position="80"/>
        <end position="93"/>
    </location>
</feature>
<evidence type="ECO:0000313" key="3">
    <source>
        <dbReference type="RefSeq" id="XP_038979137.1"/>
    </source>
</evidence>
<dbReference type="GeneID" id="108510772"/>
<protein>
    <submittedName>
        <fullName evidence="3">Uncharacterized protein LOC108510772</fullName>
    </submittedName>
</protein>
<proteinExistence type="predicted"/>
<dbReference type="KEGG" id="pda:108510772"/>
<reference evidence="3" key="1">
    <citation type="submission" date="2025-08" db="UniProtKB">
        <authorList>
            <consortium name="RefSeq"/>
        </authorList>
    </citation>
    <scope>IDENTIFICATION</scope>
    <source>
        <tissue evidence="3">Young leaves</tissue>
    </source>
</reference>
<dbReference type="Pfam" id="PF00078">
    <property type="entry name" value="RVT_1"/>
    <property type="match status" value="1"/>
</dbReference>
<dbReference type="Proteomes" id="UP000228380">
    <property type="component" value="Unplaced"/>
</dbReference>
<dbReference type="InterPro" id="IPR001878">
    <property type="entry name" value="Znf_CCHC"/>
</dbReference>
<dbReference type="RefSeq" id="XP_038979137.1">
    <property type="nucleotide sequence ID" value="XM_039123209.1"/>
</dbReference>
<accession>A0A8B9A0G5</accession>
<dbReference type="PANTHER" id="PTHR35046:SF9">
    <property type="entry name" value="RNA-DIRECTED DNA POLYMERASE"/>
    <property type="match status" value="1"/>
</dbReference>
<feature type="domain" description="CCHC-type" evidence="1">
    <location>
        <begin position="288"/>
        <end position="301"/>
    </location>
</feature>
<sequence length="472" mass="54554">MTIPAFQGKNDPELYLEWERKVEHVFECHNYSEEKRVKLAIVEFHDYASIWWDQMVTSRRRNGERPIGTWDEMKAVMRKRCQGVGHIASQCPNKRAMILLDNGDIESVSSSDDDMPPLEDCSDVEVAEPVVGDVLVTRRALNMQPKAGGNEEQREHIFHTRCHINDKEFGDIFPEEIPMDYLLQEHTKMSSEGSKQPDVDMKLWMKAIADQLTKLGKNDPELYLEWERKVEHVFECHNYSEEKRVKLAIVEFHDYASIWWDQMVTSRRRNGERPIGTWDEMKAVMRKRCQGVGHIASQCPNKRAMILLDNGDIESVSSSDDDMPPLEDCSDVEVAEPVVGDVLVTRRALNMQPKAGGNEEQREHIFHTRCHINDKEFGDIFPEEIPHGLPPTRVYFDDILIYSKTLDEHVNHLHVVLNVLRENKVYANLKKCSFCHESVVFLGFVVSSKGISVDEEKVRAIREWPTPKNANE</sequence>
<dbReference type="InterPro" id="IPR000477">
    <property type="entry name" value="RT_dom"/>
</dbReference>
<evidence type="ECO:0000313" key="2">
    <source>
        <dbReference type="Proteomes" id="UP000228380"/>
    </source>
</evidence>
<name>A0A8B9A0G5_PHODC</name>
<dbReference type="PANTHER" id="PTHR35046">
    <property type="entry name" value="ZINC KNUCKLE (CCHC-TYPE) FAMILY PROTEIN"/>
    <property type="match status" value="1"/>
</dbReference>
<dbReference type="AlphaFoldDB" id="A0A8B9A0G5"/>
<dbReference type="SMART" id="SM00343">
    <property type="entry name" value="ZnF_C2HC"/>
    <property type="match status" value="2"/>
</dbReference>
<dbReference type="GO" id="GO:0008270">
    <property type="term" value="F:zinc ion binding"/>
    <property type="evidence" value="ECO:0007669"/>
    <property type="project" value="InterPro"/>
</dbReference>
<organism evidence="2 3">
    <name type="scientific">Phoenix dactylifera</name>
    <name type="common">Date palm</name>
    <dbReference type="NCBI Taxonomy" id="42345"/>
    <lineage>
        <taxon>Eukaryota</taxon>
        <taxon>Viridiplantae</taxon>
        <taxon>Streptophyta</taxon>
        <taxon>Embryophyta</taxon>
        <taxon>Tracheophyta</taxon>
        <taxon>Spermatophyta</taxon>
        <taxon>Magnoliopsida</taxon>
        <taxon>Liliopsida</taxon>
        <taxon>Arecaceae</taxon>
        <taxon>Coryphoideae</taxon>
        <taxon>Phoeniceae</taxon>
        <taxon>Phoenix</taxon>
    </lineage>
</organism>
<dbReference type="InterPro" id="IPR043128">
    <property type="entry name" value="Rev_trsase/Diguanyl_cyclase"/>
</dbReference>
<dbReference type="GO" id="GO:0003676">
    <property type="term" value="F:nucleic acid binding"/>
    <property type="evidence" value="ECO:0007669"/>
    <property type="project" value="InterPro"/>
</dbReference>
<dbReference type="Gene3D" id="3.30.70.270">
    <property type="match status" value="1"/>
</dbReference>
<dbReference type="InterPro" id="IPR043502">
    <property type="entry name" value="DNA/RNA_pol_sf"/>
</dbReference>
<dbReference type="SUPFAM" id="SSF56672">
    <property type="entry name" value="DNA/RNA polymerases"/>
    <property type="match status" value="1"/>
</dbReference>
<dbReference type="OrthoDB" id="679712at2759"/>
<feature type="non-terminal residue" evidence="3">
    <location>
        <position position="472"/>
    </location>
</feature>
<gene>
    <name evidence="3" type="primary">LOC108510772</name>
</gene>